<feature type="non-terminal residue" evidence="1">
    <location>
        <position position="1"/>
    </location>
</feature>
<evidence type="ECO:0000313" key="1">
    <source>
        <dbReference type="EMBL" id="ODN04645.1"/>
    </source>
</evidence>
<gene>
    <name evidence="1" type="ORF">Ocin01_02048</name>
</gene>
<evidence type="ECO:0000313" key="2">
    <source>
        <dbReference type="Proteomes" id="UP000094527"/>
    </source>
</evidence>
<keyword evidence="2" id="KW-1185">Reference proteome</keyword>
<protein>
    <submittedName>
        <fullName evidence="1">Uncharacterized protein</fullName>
    </submittedName>
</protein>
<accession>A0A1D2NHS7</accession>
<name>A0A1D2NHS7_ORCCI</name>
<feature type="non-terminal residue" evidence="1">
    <location>
        <position position="100"/>
    </location>
</feature>
<dbReference type="AlphaFoldDB" id="A0A1D2NHS7"/>
<organism evidence="1 2">
    <name type="scientific">Orchesella cincta</name>
    <name type="common">Springtail</name>
    <name type="synonym">Podura cincta</name>
    <dbReference type="NCBI Taxonomy" id="48709"/>
    <lineage>
        <taxon>Eukaryota</taxon>
        <taxon>Metazoa</taxon>
        <taxon>Ecdysozoa</taxon>
        <taxon>Arthropoda</taxon>
        <taxon>Hexapoda</taxon>
        <taxon>Collembola</taxon>
        <taxon>Entomobryomorpha</taxon>
        <taxon>Entomobryoidea</taxon>
        <taxon>Orchesellidae</taxon>
        <taxon>Orchesellinae</taxon>
        <taxon>Orchesella</taxon>
    </lineage>
</organism>
<dbReference type="EMBL" id="LJIJ01000039">
    <property type="protein sequence ID" value="ODN04645.1"/>
    <property type="molecule type" value="Genomic_DNA"/>
</dbReference>
<dbReference type="Proteomes" id="UP000094527">
    <property type="component" value="Unassembled WGS sequence"/>
</dbReference>
<proteinExistence type="predicted"/>
<sequence length="100" mass="11197">KPPAEKTGYCTTSDKRHLFFLDFLDVDGKIRKRTHLTDNQTKATRETLNNSLPGGDSFSSSVTSYKKIVFITAVLRGAVNMADEFDVDAMLEAAYVSKFR</sequence>
<reference evidence="1 2" key="1">
    <citation type="journal article" date="2016" name="Genome Biol. Evol.">
        <title>Gene Family Evolution Reflects Adaptation to Soil Environmental Stressors in the Genome of the Collembolan Orchesella cincta.</title>
        <authorList>
            <person name="Faddeeva-Vakhrusheva A."/>
            <person name="Derks M.F."/>
            <person name="Anvar S.Y."/>
            <person name="Agamennone V."/>
            <person name="Suring W."/>
            <person name="Smit S."/>
            <person name="van Straalen N.M."/>
            <person name="Roelofs D."/>
        </authorList>
    </citation>
    <scope>NUCLEOTIDE SEQUENCE [LARGE SCALE GENOMIC DNA]</scope>
    <source>
        <tissue evidence="1">Mixed pool</tissue>
    </source>
</reference>
<comment type="caution">
    <text evidence="1">The sequence shown here is derived from an EMBL/GenBank/DDBJ whole genome shotgun (WGS) entry which is preliminary data.</text>
</comment>